<keyword evidence="2" id="KW-0902">Two-component regulatory system</keyword>
<dbReference type="GO" id="GO:0006355">
    <property type="term" value="P:regulation of DNA-templated transcription"/>
    <property type="evidence" value="ECO:0007669"/>
    <property type="project" value="InterPro"/>
</dbReference>
<dbReference type="AlphaFoldDB" id="A0A6J6LAF1"/>
<protein>
    <submittedName>
        <fullName evidence="9">Unannotated protein</fullName>
    </submittedName>
</protein>
<dbReference type="PROSITE" id="PS50110">
    <property type="entry name" value="RESPONSE_REGULATORY"/>
    <property type="match status" value="1"/>
</dbReference>
<keyword evidence="1" id="KW-0597">Phosphoprotein</keyword>
<dbReference type="EMBL" id="CAEZTC010000105">
    <property type="protein sequence ID" value="CAB4561952.1"/>
    <property type="molecule type" value="Genomic_DNA"/>
</dbReference>
<evidence type="ECO:0000259" key="7">
    <source>
        <dbReference type="PROSITE" id="PS51755"/>
    </source>
</evidence>
<dbReference type="Pfam" id="PF00072">
    <property type="entry name" value="Response_reg"/>
    <property type="match status" value="1"/>
</dbReference>
<proteinExistence type="predicted"/>
<evidence type="ECO:0000256" key="5">
    <source>
        <dbReference type="ARBA" id="ARBA00023163"/>
    </source>
</evidence>
<dbReference type="SMART" id="SM00448">
    <property type="entry name" value="REC"/>
    <property type="match status" value="1"/>
</dbReference>
<dbReference type="SUPFAM" id="SSF52172">
    <property type="entry name" value="CheY-like"/>
    <property type="match status" value="1"/>
</dbReference>
<dbReference type="FunFam" id="1.10.10.10:FF:000005">
    <property type="entry name" value="Two-component system response regulator"/>
    <property type="match status" value="1"/>
</dbReference>
<dbReference type="InterPro" id="IPR036388">
    <property type="entry name" value="WH-like_DNA-bd_sf"/>
</dbReference>
<dbReference type="Pfam" id="PF00486">
    <property type="entry name" value="Trans_reg_C"/>
    <property type="match status" value="1"/>
</dbReference>
<evidence type="ECO:0000256" key="3">
    <source>
        <dbReference type="ARBA" id="ARBA00023015"/>
    </source>
</evidence>
<evidence type="ECO:0000256" key="2">
    <source>
        <dbReference type="ARBA" id="ARBA00023012"/>
    </source>
</evidence>
<gene>
    <name evidence="8" type="ORF">UFOPK1572_00894</name>
    <name evidence="9" type="ORF">UFOPK2169_01224</name>
</gene>
<reference evidence="9" key="1">
    <citation type="submission" date="2020-05" db="EMBL/GenBank/DDBJ databases">
        <authorList>
            <person name="Chiriac C."/>
            <person name="Salcher M."/>
            <person name="Ghai R."/>
            <person name="Kavagutti S V."/>
        </authorList>
    </citation>
    <scope>NUCLEOTIDE SEQUENCE</scope>
</reference>
<dbReference type="GO" id="GO:0032993">
    <property type="term" value="C:protein-DNA complex"/>
    <property type="evidence" value="ECO:0007669"/>
    <property type="project" value="TreeGrafter"/>
</dbReference>
<dbReference type="Gene3D" id="1.10.10.10">
    <property type="entry name" value="Winged helix-like DNA-binding domain superfamily/Winged helix DNA-binding domain"/>
    <property type="match status" value="1"/>
</dbReference>
<evidence type="ECO:0000259" key="6">
    <source>
        <dbReference type="PROSITE" id="PS50110"/>
    </source>
</evidence>
<dbReference type="InterPro" id="IPR039420">
    <property type="entry name" value="WalR-like"/>
</dbReference>
<sequence>MSEVREWQEYVQDSQTLAGYRYREDMESVKVLMAEDDPSVRKAVQRVLELEKYDVTAVNDGRQALETLEQQKFDLIVLDVMMPFADGLTVCRESRHRGITTPILLLTARHEVGDRVAGLDAGADDYLVKPFEVDELLARCRALLRRSGNTENSTLLRVGDLTLNPQTREVKRGSRDIQLTKTEFDLLELLMETPNAVITREQIYETIWGYNFETSSKSLDVYIGYLRRKTEENNESRIVYTIRGVGYTVKTA</sequence>
<dbReference type="PANTHER" id="PTHR48111">
    <property type="entry name" value="REGULATOR OF RPOS"/>
    <property type="match status" value="1"/>
</dbReference>
<keyword evidence="3" id="KW-0805">Transcription regulation</keyword>
<dbReference type="EMBL" id="CAEZWE010000053">
    <property type="protein sequence ID" value="CAB4658198.1"/>
    <property type="molecule type" value="Genomic_DNA"/>
</dbReference>
<feature type="domain" description="OmpR/PhoB-type" evidence="7">
    <location>
        <begin position="153"/>
        <end position="251"/>
    </location>
</feature>
<dbReference type="CDD" id="cd00383">
    <property type="entry name" value="trans_reg_C"/>
    <property type="match status" value="1"/>
</dbReference>
<keyword evidence="4" id="KW-0238">DNA-binding</keyword>
<dbReference type="Gene3D" id="6.10.250.690">
    <property type="match status" value="1"/>
</dbReference>
<dbReference type="Gene3D" id="3.40.50.2300">
    <property type="match status" value="1"/>
</dbReference>
<dbReference type="CDD" id="cd17627">
    <property type="entry name" value="REC_OmpR_PrrA-like"/>
    <property type="match status" value="1"/>
</dbReference>
<dbReference type="InterPro" id="IPR011006">
    <property type="entry name" value="CheY-like_superfamily"/>
</dbReference>
<dbReference type="GO" id="GO:0000156">
    <property type="term" value="F:phosphorelay response regulator activity"/>
    <property type="evidence" value="ECO:0007669"/>
    <property type="project" value="TreeGrafter"/>
</dbReference>
<name>A0A6J6LAF1_9ZZZZ</name>
<dbReference type="InterPro" id="IPR001867">
    <property type="entry name" value="OmpR/PhoB-type_DNA-bd"/>
</dbReference>
<evidence type="ECO:0000256" key="1">
    <source>
        <dbReference type="ARBA" id="ARBA00022553"/>
    </source>
</evidence>
<evidence type="ECO:0000256" key="4">
    <source>
        <dbReference type="ARBA" id="ARBA00023125"/>
    </source>
</evidence>
<evidence type="ECO:0000313" key="8">
    <source>
        <dbReference type="EMBL" id="CAB4561952.1"/>
    </source>
</evidence>
<dbReference type="PROSITE" id="PS51755">
    <property type="entry name" value="OMPR_PHOB"/>
    <property type="match status" value="1"/>
</dbReference>
<dbReference type="SUPFAM" id="SSF46894">
    <property type="entry name" value="C-terminal effector domain of the bipartite response regulators"/>
    <property type="match status" value="1"/>
</dbReference>
<dbReference type="FunFam" id="3.40.50.2300:FF:000001">
    <property type="entry name" value="DNA-binding response regulator PhoB"/>
    <property type="match status" value="1"/>
</dbReference>
<dbReference type="SMART" id="SM00862">
    <property type="entry name" value="Trans_reg_C"/>
    <property type="match status" value="1"/>
</dbReference>
<dbReference type="GO" id="GO:0000976">
    <property type="term" value="F:transcription cis-regulatory region binding"/>
    <property type="evidence" value="ECO:0007669"/>
    <property type="project" value="TreeGrafter"/>
</dbReference>
<dbReference type="PANTHER" id="PTHR48111:SF22">
    <property type="entry name" value="REGULATOR OF RPOS"/>
    <property type="match status" value="1"/>
</dbReference>
<dbReference type="GO" id="GO:0005829">
    <property type="term" value="C:cytosol"/>
    <property type="evidence" value="ECO:0007669"/>
    <property type="project" value="TreeGrafter"/>
</dbReference>
<accession>A0A6J6LAF1</accession>
<evidence type="ECO:0000313" key="9">
    <source>
        <dbReference type="EMBL" id="CAB4658198.1"/>
    </source>
</evidence>
<feature type="domain" description="Response regulatory" evidence="6">
    <location>
        <begin position="30"/>
        <end position="144"/>
    </location>
</feature>
<keyword evidence="5" id="KW-0804">Transcription</keyword>
<dbReference type="InterPro" id="IPR016032">
    <property type="entry name" value="Sig_transdc_resp-reg_C-effctor"/>
</dbReference>
<dbReference type="InterPro" id="IPR001789">
    <property type="entry name" value="Sig_transdc_resp-reg_receiver"/>
</dbReference>
<organism evidence="9">
    <name type="scientific">freshwater metagenome</name>
    <dbReference type="NCBI Taxonomy" id="449393"/>
    <lineage>
        <taxon>unclassified sequences</taxon>
        <taxon>metagenomes</taxon>
        <taxon>ecological metagenomes</taxon>
    </lineage>
</organism>